<name>A0AAF0UPM5_SOLVR</name>
<dbReference type="EMBL" id="CP133621">
    <property type="protein sequence ID" value="WMV50037.1"/>
    <property type="molecule type" value="Genomic_DNA"/>
</dbReference>
<evidence type="ECO:0000313" key="2">
    <source>
        <dbReference type="Proteomes" id="UP001234989"/>
    </source>
</evidence>
<gene>
    <name evidence="1" type="ORF">MTR67_043422</name>
</gene>
<proteinExistence type="predicted"/>
<dbReference type="AlphaFoldDB" id="A0AAF0UPM5"/>
<reference evidence="1" key="1">
    <citation type="submission" date="2023-08" db="EMBL/GenBank/DDBJ databases">
        <title>A de novo genome assembly of Solanum verrucosum Schlechtendal, a Mexican diploid species geographically isolated from the other diploid A-genome species in potato relatives.</title>
        <authorList>
            <person name="Hosaka K."/>
        </authorList>
    </citation>
    <scope>NUCLEOTIDE SEQUENCE</scope>
    <source>
        <tissue evidence="1">Young leaves</tissue>
    </source>
</reference>
<keyword evidence="2" id="KW-1185">Reference proteome</keyword>
<protein>
    <submittedName>
        <fullName evidence="1">Uncharacterized protein</fullName>
    </submittedName>
</protein>
<organism evidence="1 2">
    <name type="scientific">Solanum verrucosum</name>
    <dbReference type="NCBI Taxonomy" id="315347"/>
    <lineage>
        <taxon>Eukaryota</taxon>
        <taxon>Viridiplantae</taxon>
        <taxon>Streptophyta</taxon>
        <taxon>Embryophyta</taxon>
        <taxon>Tracheophyta</taxon>
        <taxon>Spermatophyta</taxon>
        <taxon>Magnoliopsida</taxon>
        <taxon>eudicotyledons</taxon>
        <taxon>Gunneridae</taxon>
        <taxon>Pentapetalae</taxon>
        <taxon>asterids</taxon>
        <taxon>lamiids</taxon>
        <taxon>Solanales</taxon>
        <taxon>Solanaceae</taxon>
        <taxon>Solanoideae</taxon>
        <taxon>Solaneae</taxon>
        <taxon>Solanum</taxon>
    </lineage>
</organism>
<accession>A0AAF0UPM5</accession>
<evidence type="ECO:0000313" key="1">
    <source>
        <dbReference type="EMBL" id="WMV50037.1"/>
    </source>
</evidence>
<sequence>MASKMNEIKSMSERMTIEIANLSVRQTQWENQHEKAFGELKESLDVGRRFYRGKSVEGQDGSGDIYTLSGYPMAWIPPPAGRPTMPLYSP</sequence>
<dbReference type="Proteomes" id="UP001234989">
    <property type="component" value="Chromosome 10"/>
</dbReference>